<evidence type="ECO:0000256" key="1">
    <source>
        <dbReference type="ARBA" id="ARBA00007102"/>
    </source>
</evidence>
<dbReference type="InterPro" id="IPR001848">
    <property type="entry name" value="Ribosomal_uS10"/>
</dbReference>
<dbReference type="Gene3D" id="3.30.70.600">
    <property type="entry name" value="Ribosomal protein S10 domain"/>
    <property type="match status" value="1"/>
</dbReference>
<organism evidence="8 9">
    <name type="scientific">Funneliformis mosseae</name>
    <name type="common">Endomycorrhizal fungus</name>
    <name type="synonym">Glomus mosseae</name>
    <dbReference type="NCBI Taxonomy" id="27381"/>
    <lineage>
        <taxon>Eukaryota</taxon>
        <taxon>Fungi</taxon>
        <taxon>Fungi incertae sedis</taxon>
        <taxon>Mucoromycota</taxon>
        <taxon>Glomeromycotina</taxon>
        <taxon>Glomeromycetes</taxon>
        <taxon>Glomerales</taxon>
        <taxon>Glomeraceae</taxon>
        <taxon>Funneliformis</taxon>
    </lineage>
</organism>
<dbReference type="GO" id="GO:0006412">
    <property type="term" value="P:translation"/>
    <property type="evidence" value="ECO:0007669"/>
    <property type="project" value="InterPro"/>
</dbReference>
<reference evidence="8" key="1">
    <citation type="submission" date="2021-06" db="EMBL/GenBank/DDBJ databases">
        <authorList>
            <person name="Kallberg Y."/>
            <person name="Tangrot J."/>
            <person name="Rosling A."/>
        </authorList>
    </citation>
    <scope>NUCLEOTIDE SEQUENCE</scope>
    <source>
        <strain evidence="8">87-6 pot B 2015</strain>
    </source>
</reference>
<accession>A0A9N9EYE1</accession>
<dbReference type="InterPro" id="IPR036838">
    <property type="entry name" value="Ribosomal_uS10_dom_sf"/>
</dbReference>
<evidence type="ECO:0000313" key="9">
    <source>
        <dbReference type="Proteomes" id="UP000789375"/>
    </source>
</evidence>
<dbReference type="GO" id="GO:0003735">
    <property type="term" value="F:structural constituent of ribosome"/>
    <property type="evidence" value="ECO:0007669"/>
    <property type="project" value="InterPro"/>
</dbReference>
<feature type="region of interest" description="Disordered" evidence="6">
    <location>
        <begin position="251"/>
        <end position="294"/>
    </location>
</feature>
<dbReference type="SUPFAM" id="SSF54999">
    <property type="entry name" value="Ribosomal protein S10"/>
    <property type="match status" value="1"/>
</dbReference>
<dbReference type="PANTHER" id="PTHR11700">
    <property type="entry name" value="30S RIBOSOMAL PROTEIN S10 FAMILY MEMBER"/>
    <property type="match status" value="1"/>
</dbReference>
<dbReference type="SMART" id="SM01403">
    <property type="entry name" value="Ribosomal_S10"/>
    <property type="match status" value="1"/>
</dbReference>
<keyword evidence="9" id="KW-1185">Reference proteome</keyword>
<dbReference type="GO" id="GO:1990904">
    <property type="term" value="C:ribonucleoprotein complex"/>
    <property type="evidence" value="ECO:0007669"/>
    <property type="project" value="UniProtKB-KW"/>
</dbReference>
<name>A0A9N9EYE1_FUNMO</name>
<evidence type="ECO:0000313" key="8">
    <source>
        <dbReference type="EMBL" id="CAG8696111.1"/>
    </source>
</evidence>
<feature type="domain" description="Small ribosomal subunit protein uS10" evidence="7">
    <location>
        <begin position="78"/>
        <end position="175"/>
    </location>
</feature>
<evidence type="ECO:0000259" key="7">
    <source>
        <dbReference type="SMART" id="SM01403"/>
    </source>
</evidence>
<dbReference type="HAMAP" id="MF_00508">
    <property type="entry name" value="Ribosomal_uS10"/>
    <property type="match status" value="1"/>
</dbReference>
<protein>
    <recommendedName>
        <fullName evidence="4">Small ribosomal subunit protein uS10m</fullName>
    </recommendedName>
    <alternativeName>
        <fullName evidence="5">37S ribosomal protein S10, mitochondrial</fullName>
    </alternativeName>
</protein>
<dbReference type="Pfam" id="PF00338">
    <property type="entry name" value="Ribosomal_S10"/>
    <property type="match status" value="1"/>
</dbReference>
<evidence type="ECO:0000256" key="2">
    <source>
        <dbReference type="ARBA" id="ARBA00022980"/>
    </source>
</evidence>
<feature type="compositionally biased region" description="Basic and acidic residues" evidence="6">
    <location>
        <begin position="251"/>
        <end position="271"/>
    </location>
</feature>
<dbReference type="EMBL" id="CAJVPP010008322">
    <property type="protein sequence ID" value="CAG8696111.1"/>
    <property type="molecule type" value="Genomic_DNA"/>
</dbReference>
<evidence type="ECO:0000256" key="5">
    <source>
        <dbReference type="ARBA" id="ARBA00042916"/>
    </source>
</evidence>
<evidence type="ECO:0000256" key="4">
    <source>
        <dbReference type="ARBA" id="ARBA00035261"/>
    </source>
</evidence>
<keyword evidence="3" id="KW-0687">Ribonucleoprotein</keyword>
<gene>
    <name evidence="8" type="ORF">FMOSSE_LOCUS13589</name>
</gene>
<evidence type="ECO:0000256" key="3">
    <source>
        <dbReference type="ARBA" id="ARBA00023274"/>
    </source>
</evidence>
<proteinExistence type="inferred from homology"/>
<comment type="caution">
    <text evidence="8">The sequence shown here is derived from an EMBL/GenBank/DDBJ whole genome shotgun (WGS) entry which is preliminary data.</text>
</comment>
<comment type="similarity">
    <text evidence="1">Belongs to the universal ribosomal protein uS10 family.</text>
</comment>
<keyword evidence="2" id="KW-0689">Ribosomal protein</keyword>
<dbReference type="FunFam" id="3.30.70.600:FF:000003">
    <property type="entry name" value="30S ribosomal protein S10"/>
    <property type="match status" value="1"/>
</dbReference>
<dbReference type="Proteomes" id="UP000789375">
    <property type="component" value="Unassembled WGS sequence"/>
</dbReference>
<evidence type="ECO:0000256" key="6">
    <source>
        <dbReference type="SAM" id="MobiDB-lite"/>
    </source>
</evidence>
<dbReference type="GO" id="GO:0005840">
    <property type="term" value="C:ribosome"/>
    <property type="evidence" value="ECO:0007669"/>
    <property type="project" value="UniProtKB-KW"/>
</dbReference>
<sequence>MTSFFKSILTNTHKTGISAFSRITSFRGYVEGLKESSGVIQKLAERIEGEPVNSEEQIDPIYLEPQRISSKHNIVVCHIHFRSYTPGPMDFFVDFARRTAFHLAIPCSGTIYLPTQRTRWTMPKGPFVHKKSQENFERKTHKRLLTFKDANKNVIDRLLLYLTKYCPPGIGMRVTHWEWEDLGVGKRMLENAKTKEETRMYKSVENESIGAVDSDVGGKKVLSVENVADMLIKGMEKDLAIKDEIDSESKDKVEIPMGDNIKEVGNAKEIDSESSDNNEEVPVKVDSAQKGLIK</sequence>
<dbReference type="InterPro" id="IPR027486">
    <property type="entry name" value="Ribosomal_uS10_dom"/>
</dbReference>
<dbReference type="AlphaFoldDB" id="A0A9N9EYE1"/>